<organism evidence="2 3">
    <name type="scientific">Arachidicoccus soli</name>
    <dbReference type="NCBI Taxonomy" id="2341117"/>
    <lineage>
        <taxon>Bacteria</taxon>
        <taxon>Pseudomonadati</taxon>
        <taxon>Bacteroidota</taxon>
        <taxon>Chitinophagia</taxon>
        <taxon>Chitinophagales</taxon>
        <taxon>Chitinophagaceae</taxon>
        <taxon>Arachidicoccus</taxon>
    </lineage>
</organism>
<protein>
    <submittedName>
        <fullName evidence="2">Uncharacterized protein</fullName>
    </submittedName>
</protein>
<reference evidence="2 3" key="1">
    <citation type="submission" date="2018-09" db="EMBL/GenBank/DDBJ databases">
        <title>Arachidicoccus sp. nov., a bacterium isolated from soil.</title>
        <authorList>
            <person name="Weon H.-Y."/>
            <person name="Kwon S.-W."/>
            <person name="Lee S.A."/>
        </authorList>
    </citation>
    <scope>NUCLEOTIDE SEQUENCE [LARGE SCALE GENOMIC DNA]</scope>
    <source>
        <strain evidence="2 3">KIS59-12</strain>
    </source>
</reference>
<dbReference type="AlphaFoldDB" id="A0A386HUU4"/>
<gene>
    <name evidence="2" type="ORF">D6B99_00625</name>
</gene>
<dbReference type="KEGG" id="ark:D6B99_00625"/>
<proteinExistence type="predicted"/>
<evidence type="ECO:0000313" key="3">
    <source>
        <dbReference type="Proteomes" id="UP000266118"/>
    </source>
</evidence>
<name>A0A386HUU4_9BACT</name>
<feature type="transmembrane region" description="Helical" evidence="1">
    <location>
        <begin position="36"/>
        <end position="55"/>
    </location>
</feature>
<accession>A0A386HUU4</accession>
<evidence type="ECO:0000256" key="1">
    <source>
        <dbReference type="SAM" id="Phobius"/>
    </source>
</evidence>
<sequence length="71" mass="8078">MLTLCTFTQTFAQCALCTKTAQQLGDGPATGLNKGILYLMTIPLCLLFYIGYRWYKREQFIVKNENPNPNP</sequence>
<dbReference type="OrthoDB" id="678747at2"/>
<evidence type="ECO:0000313" key="2">
    <source>
        <dbReference type="EMBL" id="AYD49226.1"/>
    </source>
</evidence>
<keyword evidence="1" id="KW-0812">Transmembrane</keyword>
<keyword evidence="1" id="KW-0472">Membrane</keyword>
<dbReference type="EMBL" id="CP032489">
    <property type="protein sequence ID" value="AYD49226.1"/>
    <property type="molecule type" value="Genomic_DNA"/>
</dbReference>
<keyword evidence="3" id="KW-1185">Reference proteome</keyword>
<keyword evidence="1" id="KW-1133">Transmembrane helix</keyword>
<dbReference type="Proteomes" id="UP000266118">
    <property type="component" value="Chromosome"/>
</dbReference>